<evidence type="ECO:0008006" key="4">
    <source>
        <dbReference type="Google" id="ProtNLM"/>
    </source>
</evidence>
<reference evidence="2" key="1">
    <citation type="submission" date="2021-03" db="EMBL/GenBank/DDBJ databases">
        <title>Molecular epidemiology and mechanisms of colistin and carbapenem resistance in Enterobacteriaceae from clinical isolates, the environment and porcine samples in Pretoria, South Africa.</title>
        <authorList>
            <person name="Bogoshi D."/>
            <person name="Mbelle N.M."/>
            <person name="Naidoo V."/>
            <person name="Osei Sekyere J."/>
        </authorList>
    </citation>
    <scope>NUCLEOTIDE SEQUENCE</scope>
    <source>
        <strain evidence="2">C052</strain>
    </source>
</reference>
<dbReference type="AlphaFoldDB" id="A0A939SR71"/>
<feature type="region of interest" description="Disordered" evidence="1">
    <location>
        <begin position="1"/>
        <end position="94"/>
    </location>
</feature>
<dbReference type="EMBL" id="JAGETQ010000022">
    <property type="protein sequence ID" value="MBO1916033.1"/>
    <property type="molecule type" value="Genomic_DNA"/>
</dbReference>
<dbReference type="Proteomes" id="UP000664477">
    <property type="component" value="Unassembled WGS sequence"/>
</dbReference>
<comment type="caution">
    <text evidence="2">The sequence shown here is derived from an EMBL/GenBank/DDBJ whole genome shotgun (WGS) entry which is preliminary data.</text>
</comment>
<evidence type="ECO:0000256" key="1">
    <source>
        <dbReference type="SAM" id="MobiDB-lite"/>
    </source>
</evidence>
<evidence type="ECO:0000313" key="2">
    <source>
        <dbReference type="EMBL" id="MBO1916033.1"/>
    </source>
</evidence>
<sequence length="94" mass="10434">MQRLTHAKQLSLRHCTSEGQKAAQEQPATEPVADTVTDSEVDPRKAAVAAAIARAKAKKQLKQNNSTRRAYPPLNNPLKKTDPRKLPLPLRSRE</sequence>
<feature type="compositionally biased region" description="Basic and acidic residues" evidence="1">
    <location>
        <begin position="79"/>
        <end position="94"/>
    </location>
</feature>
<proteinExistence type="predicted"/>
<evidence type="ECO:0000313" key="3">
    <source>
        <dbReference type="Proteomes" id="UP000664477"/>
    </source>
</evidence>
<accession>A0A939SR71</accession>
<gene>
    <name evidence="2" type="ORF">J4727_06220</name>
</gene>
<protein>
    <recommendedName>
        <fullName evidence="4">Electron transport complex protein RnfC</fullName>
    </recommendedName>
</protein>
<name>A0A939SR71_PRORE</name>
<organism evidence="2 3">
    <name type="scientific">Providencia rettgeri</name>
    <dbReference type="NCBI Taxonomy" id="587"/>
    <lineage>
        <taxon>Bacteria</taxon>
        <taxon>Pseudomonadati</taxon>
        <taxon>Pseudomonadota</taxon>
        <taxon>Gammaproteobacteria</taxon>
        <taxon>Enterobacterales</taxon>
        <taxon>Morganellaceae</taxon>
        <taxon>Providencia</taxon>
    </lineage>
</organism>